<keyword evidence="4" id="KW-1185">Reference proteome</keyword>
<feature type="transmembrane region" description="Helical" evidence="2">
    <location>
        <begin position="170"/>
        <end position="193"/>
    </location>
</feature>
<feature type="region of interest" description="Disordered" evidence="1">
    <location>
        <begin position="311"/>
        <end position="331"/>
    </location>
</feature>
<evidence type="ECO:0000256" key="1">
    <source>
        <dbReference type="SAM" id="MobiDB-lite"/>
    </source>
</evidence>
<accession>A0A1G7XDN2</accession>
<protein>
    <submittedName>
        <fullName evidence="3">CHAT domain-containing protein</fullName>
    </submittedName>
</protein>
<sequence length="1034" mass="107422">MATAGSMTAKARFGALTTGWPVLAKGLWWVVRPGCTLVGLAASLVAVFAGPWWAGCGAALLMVVARTIRRPWLGLLAAVPAFVLVPVAGIALAARVVAGVAAVLVVGRGSWRNGLEGVAAGRRQSAGSVPTDDEARGSLSGLSSMSDDDAIEAVGTAGAAAWASADGRRIASAAGMMLSLALTGTAGPVRLPLDLDVVRLAVLEQALDMARKVVFAAAAVGLAAVLWSGWVDLAPWMVLDGGPIRASIAYALVFALAFRLSRRADRMGLLVLLLSAGLIVDAGLAGIVGGGCAAVAAVAGNAARPTVDGLVLGGPRPAEPGPGLRTGTRRGRRTWRAATEARRWESEYEACLWDEIVADPDESAALKAGALAALAEDALSRSKLQEAVRRAEEALAVAESAVLPRGLATRVHAAAGRAVLAAGDPDRARGLLASVVDERAYRTDAAVQEAWREAAHSQAGESGGAGYLARWDAARHEAARAGDLAALRDMLGTDLDISMVRDKATRAALITAQSRGHLELGELELRHGDARAAAKALRRALAGLSGPATEVERAVAHTLLGAATTRTSPDRALTDLGTGVRALEDSRGELADELHRRGLVLRHAGVYELVFDAAQTLQEQGLGSGPLAAEVVESLRRGSLATMLRAGSLDLGEPVRAVQQRIAALESTDSPDGAAELADAHRELSAQLSGLFADAYVPRRVRDTPVDPGDRHVLAFHLDDLTATRMRGHTVWTPPGRTAWIHPFDVTDSEILDLVTASDPEERRVRMSARQDDEQRGRWRALGAALLPPELRLLFRGLPEGALERVLVVPHGPLAALPWAAVGIDDGRPLLSVAEIQVVPSLALLDRPGDRPGLGTGPVAVHLAEVAARAEARTLAELPTNRAEDLGGFLDLLSTGPAGAYLATHGDGVGLAQAVTFAGGGRLSAGAALGQRWPDWVVFASCLVGRVDVDPGAEPLGLPISCMLGGARTVVGGVIEIGYGAGAQAARVAVRVARGEHPAAALRAEQLYRWRQDPSSPLTAWAGLVCLSRLGSEA</sequence>
<evidence type="ECO:0000313" key="4">
    <source>
        <dbReference type="Proteomes" id="UP000198967"/>
    </source>
</evidence>
<feature type="transmembrane region" description="Helical" evidence="2">
    <location>
        <begin position="72"/>
        <end position="105"/>
    </location>
</feature>
<organism evidence="3 4">
    <name type="scientific">Pseudonocardia oroxyli</name>
    <dbReference type="NCBI Taxonomy" id="366584"/>
    <lineage>
        <taxon>Bacteria</taxon>
        <taxon>Bacillati</taxon>
        <taxon>Actinomycetota</taxon>
        <taxon>Actinomycetes</taxon>
        <taxon>Pseudonocardiales</taxon>
        <taxon>Pseudonocardiaceae</taxon>
        <taxon>Pseudonocardia</taxon>
    </lineage>
</organism>
<keyword evidence="2" id="KW-1133">Transmembrane helix</keyword>
<keyword evidence="2" id="KW-0472">Membrane</keyword>
<proteinExistence type="predicted"/>
<name>A0A1G7XDN2_PSEOR</name>
<evidence type="ECO:0000256" key="2">
    <source>
        <dbReference type="SAM" id="Phobius"/>
    </source>
</evidence>
<dbReference type="STRING" id="366584.SAMN05216377_115167"/>
<feature type="transmembrane region" description="Helical" evidence="2">
    <location>
        <begin position="40"/>
        <end position="65"/>
    </location>
</feature>
<dbReference type="EMBL" id="FNBE01000015">
    <property type="protein sequence ID" value="SDG82342.1"/>
    <property type="molecule type" value="Genomic_DNA"/>
</dbReference>
<dbReference type="Proteomes" id="UP000198967">
    <property type="component" value="Unassembled WGS sequence"/>
</dbReference>
<feature type="transmembrane region" description="Helical" evidence="2">
    <location>
        <begin position="267"/>
        <end position="288"/>
    </location>
</feature>
<reference evidence="3 4" key="1">
    <citation type="submission" date="2016-10" db="EMBL/GenBank/DDBJ databases">
        <authorList>
            <person name="de Groot N.N."/>
        </authorList>
    </citation>
    <scope>NUCLEOTIDE SEQUENCE [LARGE SCALE GENOMIC DNA]</scope>
    <source>
        <strain evidence="3 4">CGMCC 4.3143</strain>
    </source>
</reference>
<feature type="transmembrane region" description="Helical" evidence="2">
    <location>
        <begin position="213"/>
        <end position="230"/>
    </location>
</feature>
<dbReference type="AlphaFoldDB" id="A0A1G7XDN2"/>
<feature type="transmembrane region" description="Helical" evidence="2">
    <location>
        <begin position="242"/>
        <end position="260"/>
    </location>
</feature>
<evidence type="ECO:0000313" key="3">
    <source>
        <dbReference type="EMBL" id="SDG82342.1"/>
    </source>
</evidence>
<keyword evidence="2" id="KW-0812">Transmembrane</keyword>
<gene>
    <name evidence="3" type="ORF">SAMN05216377_115167</name>
</gene>